<proteinExistence type="predicted"/>
<comment type="caution">
    <text evidence="2">The sequence shown here is derived from an EMBL/GenBank/DDBJ whole genome shotgun (WGS) entry which is preliminary data.</text>
</comment>
<evidence type="ECO:0000313" key="2">
    <source>
        <dbReference type="EMBL" id="CAB9514155.1"/>
    </source>
</evidence>
<accession>A0A9N8E5D3</accession>
<dbReference type="EMBL" id="CAICTM010000634">
    <property type="protein sequence ID" value="CAB9514155.1"/>
    <property type="molecule type" value="Genomic_DNA"/>
</dbReference>
<dbReference type="SUPFAM" id="SSF52087">
    <property type="entry name" value="CRAL/TRIO domain"/>
    <property type="match status" value="1"/>
</dbReference>
<feature type="region of interest" description="Disordered" evidence="1">
    <location>
        <begin position="1"/>
        <end position="48"/>
    </location>
</feature>
<protein>
    <recommendedName>
        <fullName evidence="4">CRAL-TRIO domain-containing protein</fullName>
    </recommendedName>
</protein>
<feature type="compositionally biased region" description="Low complexity" evidence="1">
    <location>
        <begin position="1"/>
        <end position="10"/>
    </location>
</feature>
<sequence length="304" mass="35399">MEAVEAQAVVEPEEDASHQEEQEEEAQRRQPQHASHRSISALGPTDEGRMNLSAEEHEWALAIKEALMANPELEDKPSDFMIAQLAIVHHNDIETAMETAFRIQETREQYKIRDTYQDAYEKLTRSLELHYGTHMYFGFNHEEARYVAVFDIGRFDSRVSMNPRNAEYCFGGGWYCYHAMSPDFESVRRGAIILMECQGYDWSQRQVDLQYAQRHWSDVAGVYPLMIHRFKCFHTPTVFNIVKAVCKRLIPSHIERSVQLGCQYNGRLDALYLVPSVEAARQRVLVRMLECLQRRFAAEQSFRL</sequence>
<gene>
    <name evidence="2" type="ORF">SEMRO_635_G179160.1</name>
</gene>
<keyword evidence="3" id="KW-1185">Reference proteome</keyword>
<evidence type="ECO:0000256" key="1">
    <source>
        <dbReference type="SAM" id="MobiDB-lite"/>
    </source>
</evidence>
<dbReference type="Gene3D" id="3.40.525.10">
    <property type="entry name" value="CRAL-TRIO lipid binding domain"/>
    <property type="match status" value="1"/>
</dbReference>
<dbReference type="InterPro" id="IPR036865">
    <property type="entry name" value="CRAL-TRIO_dom_sf"/>
</dbReference>
<organism evidence="2 3">
    <name type="scientific">Seminavis robusta</name>
    <dbReference type="NCBI Taxonomy" id="568900"/>
    <lineage>
        <taxon>Eukaryota</taxon>
        <taxon>Sar</taxon>
        <taxon>Stramenopiles</taxon>
        <taxon>Ochrophyta</taxon>
        <taxon>Bacillariophyta</taxon>
        <taxon>Bacillariophyceae</taxon>
        <taxon>Bacillariophycidae</taxon>
        <taxon>Naviculales</taxon>
        <taxon>Naviculaceae</taxon>
        <taxon>Seminavis</taxon>
    </lineage>
</organism>
<name>A0A9N8E5D3_9STRA</name>
<reference evidence="2" key="1">
    <citation type="submission" date="2020-06" db="EMBL/GenBank/DDBJ databases">
        <authorList>
            <consortium name="Plant Systems Biology data submission"/>
        </authorList>
    </citation>
    <scope>NUCLEOTIDE SEQUENCE</scope>
    <source>
        <strain evidence="2">D6</strain>
    </source>
</reference>
<evidence type="ECO:0000313" key="3">
    <source>
        <dbReference type="Proteomes" id="UP001153069"/>
    </source>
</evidence>
<feature type="compositionally biased region" description="Basic and acidic residues" evidence="1">
    <location>
        <begin position="15"/>
        <end position="28"/>
    </location>
</feature>
<dbReference type="AlphaFoldDB" id="A0A9N8E5D3"/>
<dbReference type="Proteomes" id="UP001153069">
    <property type="component" value="Unassembled WGS sequence"/>
</dbReference>
<evidence type="ECO:0008006" key="4">
    <source>
        <dbReference type="Google" id="ProtNLM"/>
    </source>
</evidence>